<dbReference type="Pfam" id="PF00501">
    <property type="entry name" value="AMP-binding"/>
    <property type="match status" value="1"/>
</dbReference>
<evidence type="ECO:0000256" key="2">
    <source>
        <dbReference type="ARBA" id="ARBA00022598"/>
    </source>
</evidence>
<dbReference type="InterPro" id="IPR045851">
    <property type="entry name" value="AMP-bd_C_sf"/>
</dbReference>
<dbReference type="GO" id="GO:0016874">
    <property type="term" value="F:ligase activity"/>
    <property type="evidence" value="ECO:0007669"/>
    <property type="project" value="UniProtKB-KW"/>
</dbReference>
<dbReference type="EMBL" id="JAPFPW010000013">
    <property type="protein sequence ID" value="MCW7754572.1"/>
    <property type="molecule type" value="Genomic_DNA"/>
</dbReference>
<evidence type="ECO:0000256" key="1">
    <source>
        <dbReference type="ARBA" id="ARBA00006432"/>
    </source>
</evidence>
<dbReference type="Gene3D" id="3.30.300.30">
    <property type="match status" value="1"/>
</dbReference>
<accession>A0ABT3NAT5</accession>
<dbReference type="PANTHER" id="PTHR43201">
    <property type="entry name" value="ACYL-COA SYNTHETASE"/>
    <property type="match status" value="1"/>
</dbReference>
<evidence type="ECO:0000313" key="6">
    <source>
        <dbReference type="Proteomes" id="UP001209681"/>
    </source>
</evidence>
<keyword evidence="6" id="KW-1185">Reference proteome</keyword>
<dbReference type="Proteomes" id="UP001209681">
    <property type="component" value="Unassembled WGS sequence"/>
</dbReference>
<dbReference type="RefSeq" id="WP_265425486.1">
    <property type="nucleotide sequence ID" value="NZ_JAPFPW010000013.1"/>
</dbReference>
<dbReference type="Gene3D" id="3.40.50.12780">
    <property type="entry name" value="N-terminal domain of ligase-like"/>
    <property type="match status" value="1"/>
</dbReference>
<reference evidence="5 6" key="1">
    <citation type="submission" date="2022-11" db="EMBL/GenBank/DDBJ databases">
        <title>Desulfobotulus tamanensis H1 sp. nov. - anaerobic, alkaliphilic, sulphate reducing bacterium isolated from terrestrial mud volcano.</title>
        <authorList>
            <person name="Frolova A."/>
            <person name="Merkel A.Y."/>
            <person name="Slobodkin A.I."/>
        </authorList>
    </citation>
    <scope>NUCLEOTIDE SEQUENCE [LARGE SCALE GENOMIC DNA]</scope>
    <source>
        <strain evidence="5 6">H1</strain>
    </source>
</reference>
<feature type="domain" description="AMP-dependent synthetase/ligase" evidence="3">
    <location>
        <begin position="20"/>
        <end position="385"/>
    </location>
</feature>
<comment type="similarity">
    <text evidence="1">Belongs to the ATP-dependent AMP-binding enzyme family.</text>
</comment>
<dbReference type="PANTHER" id="PTHR43201:SF5">
    <property type="entry name" value="MEDIUM-CHAIN ACYL-COA LIGASE ACSF2, MITOCHONDRIAL"/>
    <property type="match status" value="1"/>
</dbReference>
<evidence type="ECO:0000313" key="5">
    <source>
        <dbReference type="EMBL" id="MCW7754572.1"/>
    </source>
</evidence>
<evidence type="ECO:0000259" key="3">
    <source>
        <dbReference type="Pfam" id="PF00501"/>
    </source>
</evidence>
<dbReference type="PROSITE" id="PS00455">
    <property type="entry name" value="AMP_BINDING"/>
    <property type="match status" value="1"/>
</dbReference>
<protein>
    <submittedName>
        <fullName evidence="5">Crotonobetaine/carnitine-CoA ligase</fullName>
        <ecNumber evidence="5">6.2.1.48</ecNumber>
    </submittedName>
</protein>
<proteinExistence type="inferred from homology"/>
<dbReference type="InterPro" id="IPR025110">
    <property type="entry name" value="AMP-bd_C"/>
</dbReference>
<name>A0ABT3NAT5_9BACT</name>
<dbReference type="NCBIfam" id="NF005947">
    <property type="entry name" value="PRK08008.1"/>
    <property type="match status" value="1"/>
</dbReference>
<dbReference type="EC" id="6.2.1.48" evidence="5"/>
<evidence type="ECO:0000259" key="4">
    <source>
        <dbReference type="Pfam" id="PF13193"/>
    </source>
</evidence>
<comment type="caution">
    <text evidence="5">The sequence shown here is derived from an EMBL/GenBank/DDBJ whole genome shotgun (WGS) entry which is preliminary data.</text>
</comment>
<dbReference type="CDD" id="cd05934">
    <property type="entry name" value="FACL_DitJ_like"/>
    <property type="match status" value="1"/>
</dbReference>
<dbReference type="InterPro" id="IPR000873">
    <property type="entry name" value="AMP-dep_synth/lig_dom"/>
</dbReference>
<organism evidence="5 6">
    <name type="scientific">Desulfobotulus pelophilus</name>
    <dbReference type="NCBI Taxonomy" id="2823377"/>
    <lineage>
        <taxon>Bacteria</taxon>
        <taxon>Pseudomonadati</taxon>
        <taxon>Thermodesulfobacteriota</taxon>
        <taxon>Desulfobacteria</taxon>
        <taxon>Desulfobacterales</taxon>
        <taxon>Desulfobacteraceae</taxon>
        <taxon>Desulfobotulus</taxon>
    </lineage>
</organism>
<keyword evidence="2 5" id="KW-0436">Ligase</keyword>
<sequence length="536" mass="60158">MDIVGEKSLGCFWEKLALLYGSRTALVFEDSSGRTCEYSYADLNAEICRAANLFHGLGIESGDRVLLQLHNSPEFLIAWFGLSFLGAVSVPLNVHYQESECAYILEKCRPKAIVVEESFLHLHGRKCSDNERSVEIVLIARLDGDTEHAGCLNFNTLLKNQSSGLAEKFLVSPDAPAEILFTSGTTSKPKGVVITHHNLLFAGRYTAWQCCMRSEDRYLTMMPAWHIDFQCTAAMPTFASGATFIMLESYSARKFWQQVCIHRATITECIPLMVRTLMLQPQRSWEKDHCLREVFFYLTLTEQEKEAFVERFHVRFLTSYGMTESIVGVIGDCPGDERRWPSMGRPGFGYEVKVIGCDGMEVSPGCVGEICIKGVPGRTLFKEYYMDHDATAKALDAEGWLRTGDRGYMDGDGYFYFVDRQINVIKRSGENISSTEIECFLQDHPKVMEAAVIGVPDTICDESIKAFVIPKEGEQVSEKELLEYCSMHIAKFKLPGSVEIRESFPRTCTGKVRKNLLREETLGLSGKSSSVECGLA</sequence>
<dbReference type="SUPFAM" id="SSF56801">
    <property type="entry name" value="Acetyl-CoA synthetase-like"/>
    <property type="match status" value="1"/>
</dbReference>
<gene>
    <name evidence="5" type="primary">caiC</name>
    <name evidence="5" type="ORF">OOT00_11315</name>
</gene>
<dbReference type="Pfam" id="PF13193">
    <property type="entry name" value="AMP-binding_C"/>
    <property type="match status" value="1"/>
</dbReference>
<feature type="domain" description="AMP-binding enzyme C-terminal" evidence="4">
    <location>
        <begin position="436"/>
        <end position="511"/>
    </location>
</feature>
<dbReference type="InterPro" id="IPR042099">
    <property type="entry name" value="ANL_N_sf"/>
</dbReference>
<dbReference type="InterPro" id="IPR020845">
    <property type="entry name" value="AMP-binding_CS"/>
</dbReference>